<dbReference type="STRING" id="1514971.AUR64_09160"/>
<evidence type="ECO:0000313" key="1">
    <source>
        <dbReference type="EMBL" id="KTG09792.1"/>
    </source>
</evidence>
<proteinExistence type="predicted"/>
<comment type="caution">
    <text evidence="1">The sequence shown here is derived from an EMBL/GenBank/DDBJ whole genome shotgun (WGS) entry which is preliminary data.</text>
</comment>
<dbReference type="PANTHER" id="PTHR20275:SF43">
    <property type="entry name" value="BIFUNCTIONAL NADP PHOSPHATASE_NAD KINASE"/>
    <property type="match status" value="1"/>
</dbReference>
<evidence type="ECO:0000313" key="2">
    <source>
        <dbReference type="Proteomes" id="UP000054387"/>
    </source>
</evidence>
<dbReference type="GO" id="GO:0003951">
    <property type="term" value="F:NAD+ kinase activity"/>
    <property type="evidence" value="ECO:0007669"/>
    <property type="project" value="InterPro"/>
</dbReference>
<organism evidence="1 2">
    <name type="scientific">Haloprofundus marisrubri</name>
    <dbReference type="NCBI Taxonomy" id="1514971"/>
    <lineage>
        <taxon>Archaea</taxon>
        <taxon>Methanobacteriati</taxon>
        <taxon>Methanobacteriota</taxon>
        <taxon>Stenosarchaea group</taxon>
        <taxon>Halobacteria</taxon>
        <taxon>Halobacteriales</taxon>
        <taxon>Haloferacaceae</taxon>
        <taxon>Haloprofundus</taxon>
    </lineage>
</organism>
<dbReference type="OrthoDB" id="170401at2157"/>
<dbReference type="Proteomes" id="UP000054387">
    <property type="component" value="Unassembled WGS sequence"/>
</dbReference>
<dbReference type="SUPFAM" id="SSF111331">
    <property type="entry name" value="NAD kinase/diacylglycerol kinase-like"/>
    <property type="match status" value="1"/>
</dbReference>
<sequence>MSEARDDATTAVSLRGDDDGRVERALRATGFTFTDVAEATFVVAVGERAVADAVREHPQCPILPVGVGGRHSVPLSGLDDAFATLAEGSRRTADHPLFGVSVGGDHVADAVFDATLVTNEPARISEYAVKSGGDSLDAFRADGVVVATPLGSSGYARAAGGPIVTPGAGVAVVPISPFSTRWDTWVVADDVTLSVERDEGAVSLVVDGDRTTAVDPHVPVRVERRETVRLLRPPTPE</sequence>
<name>A0A0W1R9A9_9EURY</name>
<dbReference type="EMBL" id="LOPU01000018">
    <property type="protein sequence ID" value="KTG09792.1"/>
    <property type="molecule type" value="Genomic_DNA"/>
</dbReference>
<dbReference type="AlphaFoldDB" id="A0A0W1R9A9"/>
<protein>
    <recommendedName>
        <fullName evidence="3">ATP-NAD kinase</fullName>
    </recommendedName>
</protein>
<reference evidence="1 2" key="1">
    <citation type="submission" date="2015-12" db="EMBL/GenBank/DDBJ databases">
        <title>Haloprofundus marisrubri gen. nov., sp. nov., an extremely halophilic archaeon isolated from the Discovery deep brine-seawater interface in the Red Sea.</title>
        <authorList>
            <person name="Zhang G."/>
            <person name="Stingl U."/>
            <person name="Rashid M."/>
        </authorList>
    </citation>
    <scope>NUCLEOTIDE SEQUENCE [LARGE SCALE GENOMIC DNA]</scope>
    <source>
        <strain evidence="1 2">SB9</strain>
    </source>
</reference>
<evidence type="ECO:0008006" key="3">
    <source>
        <dbReference type="Google" id="ProtNLM"/>
    </source>
</evidence>
<keyword evidence="2" id="KW-1185">Reference proteome</keyword>
<dbReference type="PANTHER" id="PTHR20275">
    <property type="entry name" value="NAD KINASE"/>
    <property type="match status" value="1"/>
</dbReference>
<dbReference type="InterPro" id="IPR017437">
    <property type="entry name" value="ATP-NAD_kinase_PpnK-typ_C"/>
</dbReference>
<dbReference type="GO" id="GO:0019674">
    <property type="term" value="P:NAD+ metabolic process"/>
    <property type="evidence" value="ECO:0007669"/>
    <property type="project" value="InterPro"/>
</dbReference>
<dbReference type="GO" id="GO:0006741">
    <property type="term" value="P:NADP+ biosynthetic process"/>
    <property type="evidence" value="ECO:0007669"/>
    <property type="project" value="TreeGrafter"/>
</dbReference>
<dbReference type="Gene3D" id="2.60.200.30">
    <property type="entry name" value="Probable inorganic polyphosphate/atp-NAD kinase, domain 2"/>
    <property type="match status" value="1"/>
</dbReference>
<accession>A0A0W1R9A9</accession>
<gene>
    <name evidence="1" type="ORF">AUR64_09160</name>
</gene>
<dbReference type="Pfam" id="PF20143">
    <property type="entry name" value="NAD_kinase_C"/>
    <property type="match status" value="1"/>
</dbReference>
<dbReference type="InterPro" id="IPR016064">
    <property type="entry name" value="NAD/diacylglycerol_kinase_sf"/>
</dbReference>
<dbReference type="RefSeq" id="WP_058581147.1">
    <property type="nucleotide sequence ID" value="NZ_LOPU01000018.1"/>
</dbReference>